<keyword evidence="2" id="KW-1185">Reference proteome</keyword>
<dbReference type="Proteomes" id="UP000287168">
    <property type="component" value="Unassembled WGS sequence"/>
</dbReference>
<evidence type="ECO:0000313" key="1">
    <source>
        <dbReference type="EMBL" id="RWY40494.1"/>
    </source>
</evidence>
<comment type="caution">
    <text evidence="1">The sequence shown here is derived from an EMBL/GenBank/DDBJ whole genome shotgun (WGS) entry which is preliminary data.</text>
</comment>
<dbReference type="RefSeq" id="WP_128489439.1">
    <property type="nucleotide sequence ID" value="NZ_JBHLXB010000004.1"/>
</dbReference>
<accession>A0A444MAK8</accession>
<reference evidence="1 2" key="1">
    <citation type="journal article" date="2015" name="Int. J. Syst. Evol. Microbiol.">
        <title>Gemmobacter intermedius sp. nov., isolated from a white stork (Ciconia ciconia).</title>
        <authorList>
            <person name="Kampfer P."/>
            <person name="Jerzak L."/>
            <person name="Wilharm G."/>
            <person name="Golke J."/>
            <person name="Busse H.J."/>
            <person name="Glaeser S.P."/>
        </authorList>
    </citation>
    <scope>NUCLEOTIDE SEQUENCE [LARGE SCALE GENOMIC DNA]</scope>
    <source>
        <strain evidence="1 2">119/4</strain>
    </source>
</reference>
<gene>
    <name evidence="1" type="ORF">EP867_11795</name>
</gene>
<name>A0A444MAK8_9RHOB</name>
<organism evidence="1 2">
    <name type="scientific">Falsigemmobacter intermedius</name>
    <dbReference type="NCBI Taxonomy" id="1553448"/>
    <lineage>
        <taxon>Bacteria</taxon>
        <taxon>Pseudomonadati</taxon>
        <taxon>Pseudomonadota</taxon>
        <taxon>Alphaproteobacteria</taxon>
        <taxon>Rhodobacterales</taxon>
        <taxon>Paracoccaceae</taxon>
        <taxon>Falsigemmobacter</taxon>
    </lineage>
</organism>
<dbReference type="EMBL" id="SBLC01000015">
    <property type="protein sequence ID" value="RWY40494.1"/>
    <property type="molecule type" value="Genomic_DNA"/>
</dbReference>
<dbReference type="AlphaFoldDB" id="A0A444MAK8"/>
<sequence>MTAPRPISADAAASQAVQTVTGFGCDPTERGVLSVLRHFAIANLRPESQAWANAFTIATERWGDVTGLEIAGAAADLVQALLSLRGGELAVHDPLDLHARQRLSADEAALLRLLRAMRQDLTPLAREEISALGRGRMDPALIAAALRLARILRVPRGAAVYHASHPGLRFVQ</sequence>
<protein>
    <submittedName>
        <fullName evidence="1">Uncharacterized protein</fullName>
    </submittedName>
</protein>
<evidence type="ECO:0000313" key="2">
    <source>
        <dbReference type="Proteomes" id="UP000287168"/>
    </source>
</evidence>
<dbReference type="OrthoDB" id="7706971at2"/>
<dbReference type="PROSITE" id="PS51257">
    <property type="entry name" value="PROKAR_LIPOPROTEIN"/>
    <property type="match status" value="1"/>
</dbReference>
<proteinExistence type="predicted"/>